<dbReference type="EMBL" id="WVTA01000015">
    <property type="protein sequence ID" value="KAK3201939.1"/>
    <property type="molecule type" value="Genomic_DNA"/>
</dbReference>
<organism evidence="1 2">
    <name type="scientific">Pseudopithomyces chartarum</name>
    <dbReference type="NCBI Taxonomy" id="1892770"/>
    <lineage>
        <taxon>Eukaryota</taxon>
        <taxon>Fungi</taxon>
        <taxon>Dikarya</taxon>
        <taxon>Ascomycota</taxon>
        <taxon>Pezizomycotina</taxon>
        <taxon>Dothideomycetes</taxon>
        <taxon>Pleosporomycetidae</taxon>
        <taxon>Pleosporales</taxon>
        <taxon>Massarineae</taxon>
        <taxon>Didymosphaeriaceae</taxon>
        <taxon>Pseudopithomyces</taxon>
    </lineage>
</organism>
<proteinExistence type="predicted"/>
<evidence type="ECO:0000313" key="1">
    <source>
        <dbReference type="EMBL" id="KAK3201939.1"/>
    </source>
</evidence>
<accession>A0AAN6LP33</accession>
<keyword evidence="2" id="KW-1185">Reference proteome</keyword>
<evidence type="ECO:0000313" key="2">
    <source>
        <dbReference type="Proteomes" id="UP001280581"/>
    </source>
</evidence>
<dbReference type="AlphaFoldDB" id="A0AAN6LP33"/>
<reference evidence="1 2" key="1">
    <citation type="submission" date="2021-02" db="EMBL/GenBank/DDBJ databases">
        <title>Genome assembly of Pseudopithomyces chartarum.</title>
        <authorList>
            <person name="Jauregui R."/>
            <person name="Singh J."/>
            <person name="Voisey C."/>
        </authorList>
    </citation>
    <scope>NUCLEOTIDE SEQUENCE [LARGE SCALE GENOMIC DNA]</scope>
    <source>
        <strain evidence="1 2">AGR01</strain>
    </source>
</reference>
<sequence length="332" mass="37613">MYVPSLLQKVFTLQDDIWPSKVPQFILDIDHQWLATNKTWLSRYPDVRSAICSKESDLWTKPGTPQHALPADLLARINIDNNKYGVSRFGWKNAAERLREIKNCPAALRDVMILHVNVYVYESKFDTWTESSLPPKELPHLFAEVLSQLPNLETLHWGISLKSAHLFEAAFAEANVILSSVKHIIPAAYSEWLVRRCPNLESLRAGSFFDHASWNSDDFKLDYDARIALIKAMKGLPIQKIHLYTNNWMDALKAMLDVVPFIKALKMQGVIHHGSRWGSDPNILRQHLDFLRRFPNLTSLTPPHAADLGLAFDGGPGCGNVYFGAAGRAYGR</sequence>
<name>A0AAN6LP33_9PLEO</name>
<gene>
    <name evidence="1" type="ORF">GRF29_164g1151099</name>
</gene>
<protein>
    <submittedName>
        <fullName evidence="1">Uncharacterized protein</fullName>
    </submittedName>
</protein>
<comment type="caution">
    <text evidence="1">The sequence shown here is derived from an EMBL/GenBank/DDBJ whole genome shotgun (WGS) entry which is preliminary data.</text>
</comment>
<dbReference type="Proteomes" id="UP001280581">
    <property type="component" value="Unassembled WGS sequence"/>
</dbReference>